<name>A0A3N4MNP6_9BACT</name>
<feature type="region of interest" description="Disordered" evidence="1">
    <location>
        <begin position="1"/>
        <end position="29"/>
    </location>
</feature>
<reference evidence="3" key="1">
    <citation type="submission" date="2018-11" db="EMBL/GenBank/DDBJ databases">
        <title>Chitinophaga lutea sp.nov., isolate from arsenic contaminated soil.</title>
        <authorList>
            <person name="Zong Y."/>
        </authorList>
    </citation>
    <scope>NUCLEOTIDE SEQUENCE [LARGE SCALE GENOMIC DNA]</scope>
    <source>
        <strain evidence="3">YLT18</strain>
    </source>
</reference>
<evidence type="ECO:0000313" key="3">
    <source>
        <dbReference type="Proteomes" id="UP000279089"/>
    </source>
</evidence>
<protein>
    <submittedName>
        <fullName evidence="2">Plasmid mobilization relaxosome protein MobC</fullName>
    </submittedName>
</protein>
<evidence type="ECO:0000256" key="1">
    <source>
        <dbReference type="SAM" id="MobiDB-lite"/>
    </source>
</evidence>
<dbReference type="RefSeq" id="WP_120516419.1">
    <property type="nucleotide sequence ID" value="NZ_QXZY01000006.1"/>
</dbReference>
<dbReference type="OrthoDB" id="3268254at2"/>
<evidence type="ECO:0000313" key="2">
    <source>
        <dbReference type="EMBL" id="RPD41279.1"/>
    </source>
</evidence>
<dbReference type="InterPro" id="IPR053842">
    <property type="entry name" value="NikA-like"/>
</dbReference>
<dbReference type="Pfam" id="PF21983">
    <property type="entry name" value="NikA-like"/>
    <property type="match status" value="1"/>
</dbReference>
<dbReference type="AlphaFoldDB" id="A0A3N4MNP6"/>
<comment type="caution">
    <text evidence="2">The sequence shown here is derived from an EMBL/GenBank/DDBJ whole genome shotgun (WGS) entry which is preliminary data.</text>
</comment>
<gene>
    <name evidence="2" type="primary">mobC</name>
    <name evidence="2" type="ORF">EG028_11420</name>
</gene>
<organism evidence="2 3">
    <name type="scientific">Chitinophaga barathri</name>
    <dbReference type="NCBI Taxonomy" id="1647451"/>
    <lineage>
        <taxon>Bacteria</taxon>
        <taxon>Pseudomonadati</taxon>
        <taxon>Bacteroidota</taxon>
        <taxon>Chitinophagia</taxon>
        <taxon>Chitinophagales</taxon>
        <taxon>Chitinophagaceae</taxon>
        <taxon>Chitinophaga</taxon>
    </lineage>
</organism>
<proteinExistence type="predicted"/>
<dbReference type="EMBL" id="RMBX01000005">
    <property type="protein sequence ID" value="RPD41279.1"/>
    <property type="molecule type" value="Genomic_DNA"/>
</dbReference>
<sequence length="132" mass="14973">MRTGNSKYSEMQEGQEKRNTGGRPPKAIKKDMVIRIRVDRQDLFILREKAKSAGASLSKYIREAAIKGVIVARLTREQMAYIRQFAGVGNNLNQVVREFNKAGMTKTAAHFQETVAKIDELLKFLKNDKQST</sequence>
<accession>A0A3N4MNP6</accession>
<keyword evidence="3" id="KW-1185">Reference proteome</keyword>
<dbReference type="Proteomes" id="UP000279089">
    <property type="component" value="Unassembled WGS sequence"/>
</dbReference>